<feature type="compositionally biased region" description="Basic residues" evidence="1">
    <location>
        <begin position="297"/>
        <end position="307"/>
    </location>
</feature>
<dbReference type="Proteomes" id="UP001212152">
    <property type="component" value="Unassembled WGS sequence"/>
</dbReference>
<dbReference type="Pfam" id="PF08208">
    <property type="entry name" value="RNA_polI_A34"/>
    <property type="match status" value="1"/>
</dbReference>
<dbReference type="EMBL" id="JADGJQ010000027">
    <property type="protein sequence ID" value="KAJ3178322.1"/>
    <property type="molecule type" value="Genomic_DNA"/>
</dbReference>
<evidence type="ECO:0000313" key="3">
    <source>
        <dbReference type="Proteomes" id="UP001212152"/>
    </source>
</evidence>
<proteinExistence type="predicted"/>
<comment type="caution">
    <text evidence="2">The sequence shown here is derived from an EMBL/GenBank/DDBJ whole genome shotgun (WGS) entry which is preliminary data.</text>
</comment>
<dbReference type="GO" id="GO:0006360">
    <property type="term" value="P:transcription by RNA polymerase I"/>
    <property type="evidence" value="ECO:0007669"/>
    <property type="project" value="InterPro"/>
</dbReference>
<organism evidence="2 3">
    <name type="scientific">Geranomyces variabilis</name>
    <dbReference type="NCBI Taxonomy" id="109894"/>
    <lineage>
        <taxon>Eukaryota</taxon>
        <taxon>Fungi</taxon>
        <taxon>Fungi incertae sedis</taxon>
        <taxon>Chytridiomycota</taxon>
        <taxon>Chytridiomycota incertae sedis</taxon>
        <taxon>Chytridiomycetes</taxon>
        <taxon>Spizellomycetales</taxon>
        <taxon>Powellomycetaceae</taxon>
        <taxon>Geranomyces</taxon>
    </lineage>
</organism>
<gene>
    <name evidence="2" type="ORF">HDU87_003634</name>
</gene>
<evidence type="ECO:0000256" key="1">
    <source>
        <dbReference type="SAM" id="MobiDB-lite"/>
    </source>
</evidence>
<sequence length="307" mass="32534">MAAADDTPLSSELIDSDDDAMSVSLGPVPNDNDLELEYQPPENFVLDSLANTGKFDVDSLAGEGKELWLFRVPTEVPLSALNGLMMQIPGSQKSSKKSSSAPLGRITVTERSNSEQYGVFDVTQPGSAAGEAGEMTDLKCILPSRKAGAYVLSQKQCARFFSVTPVGDHPPTKEELEDAGEKVAAMPNERLVHPEGMGLQSLPFGFATEGKALELSLERYADRRNPTASGVAPASASQAGRSKKSKKEVTSAETPQAGKKVAEVVIPVSPSAKSASKKRKTAEKDVAAEPTTPSVSVKKRKKATKAE</sequence>
<keyword evidence="3" id="KW-1185">Reference proteome</keyword>
<dbReference type="InterPro" id="IPR013240">
    <property type="entry name" value="DNA-dir_RNA_pol1_su_RPA34"/>
</dbReference>
<protein>
    <submittedName>
        <fullName evidence="2">Uncharacterized protein</fullName>
    </submittedName>
</protein>
<accession>A0AAD5TPN0</accession>
<feature type="region of interest" description="Disordered" evidence="1">
    <location>
        <begin position="223"/>
        <end position="307"/>
    </location>
</feature>
<reference evidence="2" key="1">
    <citation type="submission" date="2020-05" db="EMBL/GenBank/DDBJ databases">
        <title>Phylogenomic resolution of chytrid fungi.</title>
        <authorList>
            <person name="Stajich J.E."/>
            <person name="Amses K."/>
            <person name="Simmons R."/>
            <person name="Seto K."/>
            <person name="Myers J."/>
            <person name="Bonds A."/>
            <person name="Quandt C.A."/>
            <person name="Barry K."/>
            <person name="Liu P."/>
            <person name="Grigoriev I."/>
            <person name="Longcore J.E."/>
            <person name="James T.Y."/>
        </authorList>
    </citation>
    <scope>NUCLEOTIDE SEQUENCE</scope>
    <source>
        <strain evidence="2">JEL0379</strain>
    </source>
</reference>
<dbReference type="AlphaFoldDB" id="A0AAD5TPN0"/>
<evidence type="ECO:0000313" key="2">
    <source>
        <dbReference type="EMBL" id="KAJ3178322.1"/>
    </source>
</evidence>
<feature type="region of interest" description="Disordered" evidence="1">
    <location>
        <begin position="1"/>
        <end position="36"/>
    </location>
</feature>
<dbReference type="Gene3D" id="6.20.250.70">
    <property type="match status" value="1"/>
</dbReference>
<name>A0AAD5TPN0_9FUNG</name>